<protein>
    <submittedName>
        <fullName evidence="2">Uncharacterized protein</fullName>
    </submittedName>
</protein>
<name>Q9P9W9_XYLFA</name>
<gene>
    <name evidence="2" type="ordered locus">XF_2751</name>
</gene>
<feature type="region of interest" description="Disordered" evidence="1">
    <location>
        <begin position="14"/>
        <end position="34"/>
    </location>
</feature>
<dbReference type="HOGENOM" id="CLU_3376793_0_0_6"/>
<proteinExistence type="predicted"/>
<organism evidence="2 3">
    <name type="scientific">Xylella fastidiosa (strain 9a5c)</name>
    <dbReference type="NCBI Taxonomy" id="160492"/>
    <lineage>
        <taxon>Bacteria</taxon>
        <taxon>Pseudomonadati</taxon>
        <taxon>Pseudomonadota</taxon>
        <taxon>Gammaproteobacteria</taxon>
        <taxon>Lysobacterales</taxon>
        <taxon>Lysobacteraceae</taxon>
        <taxon>Xylella</taxon>
    </lineage>
</organism>
<evidence type="ECO:0000313" key="3">
    <source>
        <dbReference type="Proteomes" id="UP000000812"/>
    </source>
</evidence>
<dbReference type="Proteomes" id="UP000000812">
    <property type="component" value="Chromosome"/>
</dbReference>
<accession>Q9P9W9</accession>
<evidence type="ECO:0000313" key="2">
    <source>
        <dbReference type="EMBL" id="AAF85536.1"/>
    </source>
</evidence>
<dbReference type="EMBL" id="AE003849">
    <property type="protein sequence ID" value="AAF85536.1"/>
    <property type="molecule type" value="Genomic_DNA"/>
</dbReference>
<reference evidence="2 3" key="1">
    <citation type="journal article" date="2000" name="Nature">
        <title>The genome sequence of the plant pathogen Xylella fastidiosa.</title>
        <authorList>
            <person name="Simpson A.J."/>
            <person name="Reinach F.C."/>
            <person name="Arruda P."/>
            <person name="Abreu F.A."/>
            <person name="Acencio M."/>
            <person name="Alvarenga R."/>
            <person name="Alves L.M."/>
            <person name="Araya J.E."/>
            <person name="Baia G.S."/>
            <person name="Baptista C.S."/>
            <person name="Barros M.H."/>
            <person name="Bonaccorsi E.D."/>
            <person name="Bordin S."/>
            <person name="Bove J.M."/>
            <person name="Briones M.R."/>
            <person name="Bueno M.R."/>
            <person name="Camargo A.A."/>
            <person name="Camargo L.E."/>
            <person name="Carraro D.M."/>
            <person name="Carrer H."/>
            <person name="Colauto N.B."/>
            <person name="Colombo C."/>
            <person name="Costa F.F."/>
            <person name="Costa M.C."/>
            <person name="Costa-Neto C.M."/>
            <person name="Coutinho L.L."/>
            <person name="Cristofani M."/>
            <person name="Dias-Neto E."/>
            <person name="Docena C."/>
            <person name="El-Dorry H."/>
            <person name="Facincani A.P."/>
            <person name="Ferreira A.J."/>
            <person name="Ferreira V.C."/>
            <person name="Ferro J.A."/>
            <person name="Fraga J.S."/>
            <person name="Franca S.C."/>
            <person name="Franco M.C."/>
            <person name="Frohme M."/>
            <person name="Furlan L.R."/>
            <person name="Garnier M."/>
            <person name="Goldman G.H."/>
            <person name="Goldman M.H."/>
            <person name="Gomes S.L."/>
            <person name="Gruber A."/>
            <person name="Ho P.L."/>
            <person name="Hoheisel J.D."/>
            <person name="Junqueira M.L."/>
            <person name="Kemper E.L."/>
            <person name="Kitajima J.P."/>
            <person name="Krieger J.E."/>
            <person name="Kuramae E.E."/>
            <person name="Laigret F."/>
            <person name="Lambais M.R."/>
            <person name="Leite L.C."/>
            <person name="Lemos E.G."/>
            <person name="Lemos M.V."/>
            <person name="Lopes S.A."/>
            <person name="Lopes C.R."/>
            <person name="Machado J.A."/>
            <person name="Machado M.A."/>
            <person name="Madeira A.M."/>
            <person name="Madeira H.M."/>
            <person name="Marino C.L."/>
            <person name="Marques M.V."/>
            <person name="Martins E.A."/>
            <person name="Martins E.M."/>
            <person name="Matsukuma A.Y."/>
            <person name="Menck C.F."/>
            <person name="Miracca E.C."/>
            <person name="Miyaki C.Y."/>
            <person name="Monteriro-Vitorello C.B."/>
            <person name="Moon D.H."/>
            <person name="Nagai M.A."/>
            <person name="Nascimento A.L."/>
            <person name="Netto L.E."/>
            <person name="Nhani A.Jr."/>
            <person name="Nobrega F.G."/>
            <person name="Nunes L.R."/>
            <person name="Oliveira M.A."/>
            <person name="de Oliveira M.C."/>
            <person name="de Oliveira R.C."/>
            <person name="Palmieri D.A."/>
            <person name="Paris A."/>
            <person name="Peixoto B.R."/>
            <person name="Pereira G.A."/>
            <person name="Pereira H.A.Jr."/>
            <person name="Pesquero J.B."/>
            <person name="Quaggio R.B."/>
            <person name="Roberto P.G."/>
            <person name="Rodrigues V."/>
            <person name="de M Rosa A.J."/>
            <person name="de Rosa V.E.Jr."/>
            <person name="de Sa R.G."/>
            <person name="Santelli R.V."/>
            <person name="Sawasaki H.E."/>
            <person name="da Silva A.C."/>
            <person name="da Silva A.M."/>
            <person name="da Silva F.R."/>
            <person name="da Silva W.A.Jr."/>
            <person name="da Silveira J.F."/>
            <person name="Silvestri M.L."/>
            <person name="Siqueira W.J."/>
            <person name="de Souza A.A."/>
            <person name="de Souza A.P."/>
            <person name="Terenzi M.F."/>
            <person name="Truffi D."/>
            <person name="Tsai S.M."/>
            <person name="Tsuhako M.H."/>
            <person name="Vallada H."/>
            <person name="Van Sluys M.A."/>
            <person name="Verjovski-Almeida S."/>
            <person name="Vettore A.L."/>
            <person name="Zago M.A."/>
            <person name="Zatz M."/>
            <person name="Meidanis J."/>
            <person name="Setubal J.C."/>
        </authorList>
    </citation>
    <scope>NUCLEOTIDE SEQUENCE [LARGE SCALE GENOMIC DNA]</scope>
    <source>
        <strain evidence="2 3">9a5c</strain>
    </source>
</reference>
<dbReference type="PIR" id="C82520">
    <property type="entry name" value="C82520"/>
</dbReference>
<dbReference type="KEGG" id="xfa:XF_2751"/>
<evidence type="ECO:0000256" key="1">
    <source>
        <dbReference type="SAM" id="MobiDB-lite"/>
    </source>
</evidence>
<dbReference type="AlphaFoldDB" id="Q9P9W9"/>
<sequence>MLCALHANAAIPSMQSPQSIDVSTRAPRVDSAAH</sequence>
<dbReference type="STRING" id="160492.XF_2751"/>